<dbReference type="GO" id="GO:0016811">
    <property type="term" value="F:hydrolase activity, acting on carbon-nitrogen (but not peptide) bonds, in linear amides"/>
    <property type="evidence" value="ECO:0007669"/>
    <property type="project" value="UniProtKB-UniRule"/>
</dbReference>
<proteinExistence type="inferred from homology"/>
<keyword evidence="4 6" id="KW-0460">Magnesium</keyword>
<keyword evidence="2 6" id="KW-0479">Metal-binding</keyword>
<evidence type="ECO:0000256" key="5">
    <source>
        <dbReference type="ARBA" id="ARBA00023277"/>
    </source>
</evidence>
<protein>
    <recommendedName>
        <fullName evidence="6">Carbohydrate deacetylase</fullName>
        <ecNumber evidence="6">3.5.1.-</ecNumber>
    </recommendedName>
</protein>
<dbReference type="InterPro" id="IPR006879">
    <property type="entry name" value="YdjC-like"/>
</dbReference>
<evidence type="ECO:0000256" key="3">
    <source>
        <dbReference type="ARBA" id="ARBA00022801"/>
    </source>
</evidence>
<dbReference type="Proteomes" id="UP000253908">
    <property type="component" value="Chromosome"/>
</dbReference>
<dbReference type="InterPro" id="IPR011330">
    <property type="entry name" value="Glyco_hydro/deAcase_b/a-brl"/>
</dbReference>
<name>A0A345PKI9_9BACI</name>
<accession>A0A345PKI9</accession>
<dbReference type="OrthoDB" id="9774177at2"/>
<dbReference type="EMBL" id="CP024848">
    <property type="protein sequence ID" value="AXI10519.1"/>
    <property type="molecule type" value="Genomic_DNA"/>
</dbReference>
<keyword evidence="3 6" id="KW-0378">Hydrolase</keyword>
<organism evidence="7 8">
    <name type="scientific">Oceanobacillus zhaokaii</name>
    <dbReference type="NCBI Taxonomy" id="2052660"/>
    <lineage>
        <taxon>Bacteria</taxon>
        <taxon>Bacillati</taxon>
        <taxon>Bacillota</taxon>
        <taxon>Bacilli</taxon>
        <taxon>Bacillales</taxon>
        <taxon>Bacillaceae</taxon>
        <taxon>Oceanobacillus</taxon>
    </lineage>
</organism>
<evidence type="ECO:0000313" key="8">
    <source>
        <dbReference type="Proteomes" id="UP000253908"/>
    </source>
</evidence>
<comment type="similarity">
    <text evidence="6">Belongs to the YdjC deacetylase family.</text>
</comment>
<dbReference type="KEGG" id="ocn:CUC15_16950"/>
<dbReference type="PANTHER" id="PTHR31609">
    <property type="entry name" value="YDJC DEACETYLASE FAMILY MEMBER"/>
    <property type="match status" value="1"/>
</dbReference>
<evidence type="ECO:0000256" key="6">
    <source>
        <dbReference type="HAMAP-Rule" id="MF_01246"/>
    </source>
</evidence>
<gene>
    <name evidence="7" type="ORF">CUC15_16950</name>
</gene>
<comment type="subunit">
    <text evidence="6">Homodimer.</text>
</comment>
<feature type="binding site" evidence="6">
    <location>
        <position position="124"/>
    </location>
    <ligand>
        <name>Mg(2+)</name>
        <dbReference type="ChEBI" id="CHEBI:18420"/>
    </ligand>
</feature>
<comment type="cofactor">
    <cofactor evidence="1 6">
        <name>Mg(2+)</name>
        <dbReference type="ChEBI" id="CHEBI:18420"/>
    </cofactor>
</comment>
<evidence type="ECO:0000313" key="7">
    <source>
        <dbReference type="EMBL" id="AXI10519.1"/>
    </source>
</evidence>
<dbReference type="SUPFAM" id="SSF88713">
    <property type="entry name" value="Glycoside hydrolase/deacetylase"/>
    <property type="match status" value="1"/>
</dbReference>
<dbReference type="GO" id="GO:0000272">
    <property type="term" value="P:polysaccharide catabolic process"/>
    <property type="evidence" value="ECO:0007669"/>
    <property type="project" value="InterPro"/>
</dbReference>
<dbReference type="PANTHER" id="PTHR31609:SF1">
    <property type="entry name" value="CARBOHYDRATE DEACETYLASE"/>
    <property type="match status" value="1"/>
</dbReference>
<dbReference type="RefSeq" id="WP_114917804.1">
    <property type="nucleotide sequence ID" value="NZ_CP024848.1"/>
</dbReference>
<dbReference type="Pfam" id="PF04794">
    <property type="entry name" value="YdjC"/>
    <property type="match status" value="1"/>
</dbReference>
<evidence type="ECO:0000256" key="2">
    <source>
        <dbReference type="ARBA" id="ARBA00022723"/>
    </source>
</evidence>
<keyword evidence="5 6" id="KW-0119">Carbohydrate metabolism</keyword>
<keyword evidence="8" id="KW-1185">Reference proteome</keyword>
<dbReference type="InterPro" id="IPR022948">
    <property type="entry name" value="COD_ChbG_bac"/>
</dbReference>
<dbReference type="AlphaFoldDB" id="A0A345PKI9"/>
<dbReference type="NCBIfam" id="NF002559">
    <property type="entry name" value="PRK02134.1"/>
    <property type="match status" value="1"/>
</dbReference>
<evidence type="ECO:0000256" key="4">
    <source>
        <dbReference type="ARBA" id="ARBA00022842"/>
    </source>
</evidence>
<evidence type="ECO:0000256" key="1">
    <source>
        <dbReference type="ARBA" id="ARBA00001946"/>
    </source>
</evidence>
<dbReference type="Gene3D" id="3.20.20.370">
    <property type="entry name" value="Glycoside hydrolase/deacetylase"/>
    <property type="match status" value="1"/>
</dbReference>
<dbReference type="EC" id="3.5.1.-" evidence="6"/>
<dbReference type="GO" id="GO:0046872">
    <property type="term" value="F:metal ion binding"/>
    <property type="evidence" value="ECO:0007669"/>
    <property type="project" value="UniProtKB-KW"/>
</dbReference>
<sequence>MIKLIVNADDFGYSRAVNFGIIDTYQHGILNSATLMTNMPGAEHAFELARNNPDLHVGIHLVLTCGRPILEDVSSLVDKSGNFKNLKVLLNDNNLNLDDVEKEWTAQIEKFLANGIRLTHFDSHHHVHAIPELLPIVQKLSDKYGLKVRRAAKEAIEGVPAFSDVFLHDFYGTTATYDYFEKIPTRARDSAIVEVMTHPGYLDNAILNGSSYNTDRLKELDILTSIKLPANIELYEFQNENRI</sequence>
<dbReference type="HAMAP" id="MF_01246">
    <property type="entry name" value="COD"/>
    <property type="match status" value="1"/>
</dbReference>
<comment type="function">
    <text evidence="6">Probably catalyzes the deacetylation of acetylated carbohydrates an important step in the degradation of oligosaccharides.</text>
</comment>
<feature type="binding site" evidence="6">
    <location>
        <position position="60"/>
    </location>
    <ligand>
        <name>Mg(2+)</name>
        <dbReference type="ChEBI" id="CHEBI:18420"/>
    </ligand>
</feature>
<reference evidence="8" key="1">
    <citation type="submission" date="2017-11" db="EMBL/GenBank/DDBJ databases">
        <authorList>
            <person name="Zhu W."/>
        </authorList>
    </citation>
    <scope>NUCLEOTIDE SEQUENCE [LARGE SCALE GENOMIC DNA]</scope>
    <source>
        <strain evidence="8">160</strain>
    </source>
</reference>
<dbReference type="GO" id="GO:0019213">
    <property type="term" value="F:deacetylase activity"/>
    <property type="evidence" value="ECO:0007669"/>
    <property type="project" value="TreeGrafter"/>
</dbReference>
<dbReference type="CDD" id="cd10803">
    <property type="entry name" value="YdjC_EF3048_like"/>
    <property type="match status" value="1"/>
</dbReference>